<sequence length="99" mass="11375">MGRWARKRHIYCKILSKKEKGFVCLSGQLRKNEQQQCVTFAAISISIRHLPSCNRVKDSIRLLHRINKRLPSDRSPQTMDNLSRLRGSLSGVAGPLDFR</sequence>
<evidence type="ECO:0000313" key="3">
    <source>
        <dbReference type="Proteomes" id="UP000499080"/>
    </source>
</evidence>
<evidence type="ECO:0000313" key="2">
    <source>
        <dbReference type="EMBL" id="GBM45788.1"/>
    </source>
</evidence>
<accession>A0A4Y2FZH5</accession>
<gene>
    <name evidence="2" type="ORF">AVEN_208104_1</name>
</gene>
<feature type="region of interest" description="Disordered" evidence="1">
    <location>
        <begin position="72"/>
        <end position="99"/>
    </location>
</feature>
<protein>
    <submittedName>
        <fullName evidence="2">Uncharacterized protein</fullName>
    </submittedName>
</protein>
<dbReference type="AlphaFoldDB" id="A0A4Y2FZH5"/>
<dbReference type="Proteomes" id="UP000499080">
    <property type="component" value="Unassembled WGS sequence"/>
</dbReference>
<organism evidence="2 3">
    <name type="scientific">Araneus ventricosus</name>
    <name type="common">Orbweaver spider</name>
    <name type="synonym">Epeira ventricosa</name>
    <dbReference type="NCBI Taxonomy" id="182803"/>
    <lineage>
        <taxon>Eukaryota</taxon>
        <taxon>Metazoa</taxon>
        <taxon>Ecdysozoa</taxon>
        <taxon>Arthropoda</taxon>
        <taxon>Chelicerata</taxon>
        <taxon>Arachnida</taxon>
        <taxon>Araneae</taxon>
        <taxon>Araneomorphae</taxon>
        <taxon>Entelegynae</taxon>
        <taxon>Araneoidea</taxon>
        <taxon>Araneidae</taxon>
        <taxon>Araneus</taxon>
    </lineage>
</organism>
<proteinExistence type="predicted"/>
<comment type="caution">
    <text evidence="2">The sequence shown here is derived from an EMBL/GenBank/DDBJ whole genome shotgun (WGS) entry which is preliminary data.</text>
</comment>
<keyword evidence="3" id="KW-1185">Reference proteome</keyword>
<dbReference type="EMBL" id="BGPR01001112">
    <property type="protein sequence ID" value="GBM45788.1"/>
    <property type="molecule type" value="Genomic_DNA"/>
</dbReference>
<reference evidence="2 3" key="1">
    <citation type="journal article" date="2019" name="Sci. Rep.">
        <title>Orb-weaving spider Araneus ventricosus genome elucidates the spidroin gene catalogue.</title>
        <authorList>
            <person name="Kono N."/>
            <person name="Nakamura H."/>
            <person name="Ohtoshi R."/>
            <person name="Moran D.A.P."/>
            <person name="Shinohara A."/>
            <person name="Yoshida Y."/>
            <person name="Fujiwara M."/>
            <person name="Mori M."/>
            <person name="Tomita M."/>
            <person name="Arakawa K."/>
        </authorList>
    </citation>
    <scope>NUCLEOTIDE SEQUENCE [LARGE SCALE GENOMIC DNA]</scope>
</reference>
<name>A0A4Y2FZH5_ARAVE</name>
<evidence type="ECO:0000256" key="1">
    <source>
        <dbReference type="SAM" id="MobiDB-lite"/>
    </source>
</evidence>